<reference evidence="7" key="1">
    <citation type="submission" date="2022-10" db="EMBL/GenBank/DDBJ databases">
        <title>The WGS of Solirubrobacter ginsenosidimutans DSM 21036.</title>
        <authorList>
            <person name="Jiang Z."/>
        </authorList>
    </citation>
    <scope>NUCLEOTIDE SEQUENCE</scope>
    <source>
        <strain evidence="7">DSM 21036</strain>
    </source>
</reference>
<feature type="transmembrane region" description="Helical" evidence="6">
    <location>
        <begin position="12"/>
        <end position="36"/>
    </location>
</feature>
<dbReference type="AlphaFoldDB" id="A0A9X3MP04"/>
<comment type="caution">
    <text evidence="7">The sequence shown here is derived from an EMBL/GenBank/DDBJ whole genome shotgun (WGS) entry which is preliminary data.</text>
</comment>
<feature type="transmembrane region" description="Helical" evidence="6">
    <location>
        <begin position="263"/>
        <end position="285"/>
    </location>
</feature>
<evidence type="ECO:0000256" key="3">
    <source>
        <dbReference type="ARBA" id="ARBA00022692"/>
    </source>
</evidence>
<keyword evidence="3 6" id="KW-0812">Transmembrane</keyword>
<keyword evidence="4 6" id="KW-1133">Transmembrane helix</keyword>
<evidence type="ECO:0000313" key="7">
    <source>
        <dbReference type="EMBL" id="MDA0159729.1"/>
    </source>
</evidence>
<evidence type="ECO:0000256" key="1">
    <source>
        <dbReference type="ARBA" id="ARBA00004651"/>
    </source>
</evidence>
<dbReference type="Pfam" id="PF03706">
    <property type="entry name" value="LPG_synthase_TM"/>
    <property type="match status" value="1"/>
</dbReference>
<keyword evidence="8" id="KW-1185">Reference proteome</keyword>
<feature type="transmembrane region" description="Helical" evidence="6">
    <location>
        <begin position="140"/>
        <end position="158"/>
    </location>
</feature>
<keyword evidence="2" id="KW-1003">Cell membrane</keyword>
<organism evidence="7 8">
    <name type="scientific">Solirubrobacter ginsenosidimutans</name>
    <dbReference type="NCBI Taxonomy" id="490573"/>
    <lineage>
        <taxon>Bacteria</taxon>
        <taxon>Bacillati</taxon>
        <taxon>Actinomycetota</taxon>
        <taxon>Thermoleophilia</taxon>
        <taxon>Solirubrobacterales</taxon>
        <taxon>Solirubrobacteraceae</taxon>
        <taxon>Solirubrobacter</taxon>
    </lineage>
</organism>
<keyword evidence="5 6" id="KW-0472">Membrane</keyword>
<dbReference type="RefSeq" id="WP_270038499.1">
    <property type="nucleotide sequence ID" value="NZ_JAPDOD010000003.1"/>
</dbReference>
<dbReference type="GO" id="GO:0005886">
    <property type="term" value="C:plasma membrane"/>
    <property type="evidence" value="ECO:0007669"/>
    <property type="project" value="UniProtKB-SubCell"/>
</dbReference>
<feature type="transmembrane region" description="Helical" evidence="6">
    <location>
        <begin position="101"/>
        <end position="128"/>
    </location>
</feature>
<dbReference type="Proteomes" id="UP001149140">
    <property type="component" value="Unassembled WGS sequence"/>
</dbReference>
<protein>
    <submittedName>
        <fullName evidence="7">Flippase-like domain-containing protein</fullName>
    </submittedName>
</protein>
<evidence type="ECO:0000313" key="8">
    <source>
        <dbReference type="Proteomes" id="UP001149140"/>
    </source>
</evidence>
<comment type="subcellular location">
    <subcellularLocation>
        <location evidence="1">Cell membrane</location>
        <topology evidence="1">Multi-pass membrane protein</topology>
    </subcellularLocation>
</comment>
<evidence type="ECO:0000256" key="4">
    <source>
        <dbReference type="ARBA" id="ARBA00022989"/>
    </source>
</evidence>
<feature type="transmembrane region" description="Helical" evidence="6">
    <location>
        <begin position="200"/>
        <end position="225"/>
    </location>
</feature>
<name>A0A9X3MP04_9ACTN</name>
<gene>
    <name evidence="7" type="ORF">OM076_05605</name>
</gene>
<evidence type="ECO:0000256" key="5">
    <source>
        <dbReference type="ARBA" id="ARBA00023136"/>
    </source>
</evidence>
<dbReference type="EMBL" id="JAPDOD010000003">
    <property type="protein sequence ID" value="MDA0159729.1"/>
    <property type="molecule type" value="Genomic_DNA"/>
</dbReference>
<proteinExistence type="predicted"/>
<accession>A0A9X3MP04</accession>
<dbReference type="InterPro" id="IPR022791">
    <property type="entry name" value="L-PG_synthase/AglD"/>
</dbReference>
<evidence type="ECO:0000256" key="2">
    <source>
        <dbReference type="ARBA" id="ARBA00022475"/>
    </source>
</evidence>
<sequence>MDAVAEAFEHAIAGLVDAVAGVAPAWLVLGVVFHLLNQVARGIGWHAVVEAACEDGTAPRKRHSVAAWVAGAGAGGVVSARGGDAVRVLVLNRRTPEAGGALLTGTLVAECVGETAIGGALLAFGLAVGLGPSFGLSTSTLFYVPAVLLVAVGAYLLARRSVRVRRFLAKAAHGCALLRCPKAYSRQVLPWQLLSRVLRLVALGCFLAAFGLPATPAAVLLVVFAQSSGRLVPFSPASVGAGAAILAATFGPITGDTVSASHVAAFFVGTSTVLTVIGTVLALVICAQASAKAGPNPLTVLGRLMRMRPATAPRP</sequence>
<evidence type="ECO:0000256" key="6">
    <source>
        <dbReference type="SAM" id="Phobius"/>
    </source>
</evidence>